<evidence type="ECO:0000313" key="1">
    <source>
        <dbReference type="EMBL" id="KAF1996278.1"/>
    </source>
</evidence>
<proteinExistence type="predicted"/>
<dbReference type="Proteomes" id="UP000799779">
    <property type="component" value="Unassembled WGS sequence"/>
</dbReference>
<dbReference type="AlphaFoldDB" id="A0A6A5W5C6"/>
<reference evidence="1" key="1">
    <citation type="journal article" date="2020" name="Stud. Mycol.">
        <title>101 Dothideomycetes genomes: a test case for predicting lifestyles and emergence of pathogens.</title>
        <authorList>
            <person name="Haridas S."/>
            <person name="Albert R."/>
            <person name="Binder M."/>
            <person name="Bloem J."/>
            <person name="Labutti K."/>
            <person name="Salamov A."/>
            <person name="Andreopoulos B."/>
            <person name="Baker S."/>
            <person name="Barry K."/>
            <person name="Bills G."/>
            <person name="Bluhm B."/>
            <person name="Cannon C."/>
            <person name="Castanera R."/>
            <person name="Culley D."/>
            <person name="Daum C."/>
            <person name="Ezra D."/>
            <person name="Gonzalez J."/>
            <person name="Henrissat B."/>
            <person name="Kuo A."/>
            <person name="Liang C."/>
            <person name="Lipzen A."/>
            <person name="Lutzoni F."/>
            <person name="Magnuson J."/>
            <person name="Mondo S."/>
            <person name="Nolan M."/>
            <person name="Ohm R."/>
            <person name="Pangilinan J."/>
            <person name="Park H.-J."/>
            <person name="Ramirez L."/>
            <person name="Alfaro M."/>
            <person name="Sun H."/>
            <person name="Tritt A."/>
            <person name="Yoshinaga Y."/>
            <person name="Zwiers L.-H."/>
            <person name="Turgeon B."/>
            <person name="Goodwin S."/>
            <person name="Spatafora J."/>
            <person name="Crous P."/>
            <person name="Grigoriev I."/>
        </authorList>
    </citation>
    <scope>NUCLEOTIDE SEQUENCE</scope>
    <source>
        <strain evidence="1">CBS 123094</strain>
    </source>
</reference>
<keyword evidence="2" id="KW-1185">Reference proteome</keyword>
<name>A0A6A5W5C6_9PLEO</name>
<protein>
    <submittedName>
        <fullName evidence="1">Uncharacterized protein</fullName>
    </submittedName>
</protein>
<evidence type="ECO:0000313" key="2">
    <source>
        <dbReference type="Proteomes" id="UP000799779"/>
    </source>
</evidence>
<dbReference type="EMBL" id="ML977627">
    <property type="protein sequence ID" value="KAF1996278.1"/>
    <property type="molecule type" value="Genomic_DNA"/>
</dbReference>
<accession>A0A6A5W5C6</accession>
<organism evidence="1 2">
    <name type="scientific">Amniculicola lignicola CBS 123094</name>
    <dbReference type="NCBI Taxonomy" id="1392246"/>
    <lineage>
        <taxon>Eukaryota</taxon>
        <taxon>Fungi</taxon>
        <taxon>Dikarya</taxon>
        <taxon>Ascomycota</taxon>
        <taxon>Pezizomycotina</taxon>
        <taxon>Dothideomycetes</taxon>
        <taxon>Pleosporomycetidae</taxon>
        <taxon>Pleosporales</taxon>
        <taxon>Amniculicolaceae</taxon>
        <taxon>Amniculicola</taxon>
    </lineage>
</organism>
<gene>
    <name evidence="1" type="ORF">P154DRAFT_322721</name>
</gene>
<sequence>MSSERREEGLLMSTKQMGHVHTLSPSVSIISPETVSTLSVVCPPIRIFLPNVRQPGRGSAQARLRLASLTSYCPRFCISGLGRYTYVEVVSRSDIVELGEFDGAGAAMESMRRRSCKCVNMAATVPDGKQAKGRRTTRQGKCLPLQHVQGGMKGHLRVAP</sequence>